<dbReference type="RefSeq" id="WP_369264282.1">
    <property type="nucleotide sequence ID" value="NZ_CP163440.1"/>
</dbReference>
<gene>
    <name evidence="1" type="ORF">AB5J50_44630</name>
</gene>
<organism evidence="1">
    <name type="scientific">Streptomyces sp. R35</name>
    <dbReference type="NCBI Taxonomy" id="3238630"/>
    <lineage>
        <taxon>Bacteria</taxon>
        <taxon>Bacillati</taxon>
        <taxon>Actinomycetota</taxon>
        <taxon>Actinomycetes</taxon>
        <taxon>Kitasatosporales</taxon>
        <taxon>Streptomycetaceae</taxon>
        <taxon>Streptomyces</taxon>
    </lineage>
</organism>
<dbReference type="AlphaFoldDB" id="A0AB39SLK0"/>
<proteinExistence type="predicted"/>
<evidence type="ECO:0000313" key="1">
    <source>
        <dbReference type="EMBL" id="XDQ67368.1"/>
    </source>
</evidence>
<protein>
    <submittedName>
        <fullName evidence="1">Uncharacterized protein</fullName>
    </submittedName>
</protein>
<reference evidence="1" key="1">
    <citation type="submission" date="2024-07" db="EMBL/GenBank/DDBJ databases">
        <authorList>
            <person name="Yu S.T."/>
        </authorList>
    </citation>
    <scope>NUCLEOTIDE SEQUENCE</scope>
    <source>
        <strain evidence="1">R35</strain>
    </source>
</reference>
<accession>A0AB39SLK0</accession>
<name>A0AB39SLK0_9ACTN</name>
<dbReference type="EMBL" id="CP163440">
    <property type="protein sequence ID" value="XDQ67368.1"/>
    <property type="molecule type" value="Genomic_DNA"/>
</dbReference>
<sequence length="202" mass="21144">MVAVALPVAAQGASAADSPPAGAQGIASLSRTVTLITRDKVVVERTADGRQTATVRPAAGHGTKRFSTREVDGRIHVLPLSAVPYVSSGQLDAGLFDVTGLIEQGYDDAHTKRLPLIVQYRAAEQSVSAQQAPEHSSREAVLDSVHGAAVTTKKTEAARFWDSVSDSGAPAAQDATDAPGLGQGLEKIWLDGRVRAVRGWRA</sequence>